<gene>
    <name evidence="1" type="ORF">TSPGSL018_27683</name>
</gene>
<dbReference type="EMBL" id="GBEZ01026295">
    <property type="protein sequence ID" value="JAC60902.1"/>
    <property type="molecule type" value="Transcribed_RNA"/>
</dbReference>
<reference evidence="1" key="1">
    <citation type="submission" date="2014-05" db="EMBL/GenBank/DDBJ databases">
        <title>The transcriptome of the halophilic microalga Tetraselmis sp. GSL018 isolated from the Great Salt Lake, Utah.</title>
        <authorList>
            <person name="Jinkerson R.E."/>
            <person name="D'Adamo S."/>
            <person name="Posewitz M.C."/>
        </authorList>
    </citation>
    <scope>NUCLEOTIDE SEQUENCE</scope>
    <source>
        <strain evidence="1">GSL018</strain>
    </source>
</reference>
<organism evidence="1">
    <name type="scientific">Tetraselmis sp. GSL018</name>
    <dbReference type="NCBI Taxonomy" id="582737"/>
    <lineage>
        <taxon>Eukaryota</taxon>
        <taxon>Viridiplantae</taxon>
        <taxon>Chlorophyta</taxon>
        <taxon>core chlorophytes</taxon>
        <taxon>Chlorodendrophyceae</taxon>
        <taxon>Chlorodendrales</taxon>
        <taxon>Chlorodendraceae</taxon>
        <taxon>Tetraselmis</taxon>
    </lineage>
</organism>
<evidence type="ECO:0000313" key="1">
    <source>
        <dbReference type="EMBL" id="JAC60902.1"/>
    </source>
</evidence>
<protein>
    <submittedName>
        <fullName evidence="1">Uncharacterized protein</fullName>
    </submittedName>
</protein>
<proteinExistence type="predicted"/>
<accession>A0A061QJU0</accession>
<sequence length="60" mass="6567">MLVGRITFGKSATQLGRAHSSQQCQGCPTAHEYPCPERTEGLCFVKVKANVGKYQVRLQG</sequence>
<dbReference type="AlphaFoldDB" id="A0A061QJU0"/>
<name>A0A061QJU0_9CHLO</name>